<evidence type="ECO:0000313" key="1">
    <source>
        <dbReference type="EMBL" id="KAH6924468.1"/>
    </source>
</evidence>
<sequence>MSELGHFSRNRVDPHLGRLGVGKNLIERLQFAGPNYYCGVFYVRITGDGPRRHVVQQHEHVTGDNGKVSRSVESQFEYRKSRGPVKPIGRYHPHGSDLRGPRTPPAAQETVNIHPSRPPLPLPPGGGGGQYGHSAHGAQARGGCGGHLVPHKAVAPTAGGGVCQLPRVCGAQMSRTPSPPTPHLSLLPISTGAHATATRQTVRPCFIVFSLLFACPERPRDIS</sequence>
<comment type="caution">
    <text evidence="1">The sequence shown here is derived from an EMBL/GenBank/DDBJ whole genome shotgun (WGS) entry which is preliminary data.</text>
</comment>
<reference evidence="1" key="1">
    <citation type="submission" date="2020-05" db="EMBL/GenBank/DDBJ databases">
        <title>Large-scale comparative analyses of tick genomes elucidate their genetic diversity and vector capacities.</title>
        <authorList>
            <person name="Jia N."/>
            <person name="Wang J."/>
            <person name="Shi W."/>
            <person name="Du L."/>
            <person name="Sun Y."/>
            <person name="Zhan W."/>
            <person name="Jiang J."/>
            <person name="Wang Q."/>
            <person name="Zhang B."/>
            <person name="Ji P."/>
            <person name="Sakyi L.B."/>
            <person name="Cui X."/>
            <person name="Yuan T."/>
            <person name="Jiang B."/>
            <person name="Yang W."/>
            <person name="Lam T.T.-Y."/>
            <person name="Chang Q."/>
            <person name="Ding S."/>
            <person name="Wang X."/>
            <person name="Zhu J."/>
            <person name="Ruan X."/>
            <person name="Zhao L."/>
            <person name="Wei J."/>
            <person name="Que T."/>
            <person name="Du C."/>
            <person name="Cheng J."/>
            <person name="Dai P."/>
            <person name="Han X."/>
            <person name="Huang E."/>
            <person name="Gao Y."/>
            <person name="Liu J."/>
            <person name="Shao H."/>
            <person name="Ye R."/>
            <person name="Li L."/>
            <person name="Wei W."/>
            <person name="Wang X."/>
            <person name="Wang C."/>
            <person name="Yang T."/>
            <person name="Huo Q."/>
            <person name="Li W."/>
            <person name="Guo W."/>
            <person name="Chen H."/>
            <person name="Zhou L."/>
            <person name="Ni X."/>
            <person name="Tian J."/>
            <person name="Zhou Y."/>
            <person name="Sheng Y."/>
            <person name="Liu T."/>
            <person name="Pan Y."/>
            <person name="Xia L."/>
            <person name="Li J."/>
            <person name="Zhao F."/>
            <person name="Cao W."/>
        </authorList>
    </citation>
    <scope>NUCLEOTIDE SEQUENCE</scope>
    <source>
        <strain evidence="1">Hyas-2018</strain>
    </source>
</reference>
<name>A0ACB7RST9_HYAAI</name>
<dbReference type="Proteomes" id="UP000821845">
    <property type="component" value="Chromosome 8"/>
</dbReference>
<gene>
    <name evidence="1" type="ORF">HPB50_018457</name>
</gene>
<proteinExistence type="predicted"/>
<dbReference type="EMBL" id="CM023488">
    <property type="protein sequence ID" value="KAH6924468.1"/>
    <property type="molecule type" value="Genomic_DNA"/>
</dbReference>
<evidence type="ECO:0000313" key="2">
    <source>
        <dbReference type="Proteomes" id="UP000821845"/>
    </source>
</evidence>
<protein>
    <submittedName>
        <fullName evidence="1">Uncharacterized protein</fullName>
    </submittedName>
</protein>
<keyword evidence="2" id="KW-1185">Reference proteome</keyword>
<accession>A0ACB7RST9</accession>
<organism evidence="1 2">
    <name type="scientific">Hyalomma asiaticum</name>
    <name type="common">Tick</name>
    <dbReference type="NCBI Taxonomy" id="266040"/>
    <lineage>
        <taxon>Eukaryota</taxon>
        <taxon>Metazoa</taxon>
        <taxon>Ecdysozoa</taxon>
        <taxon>Arthropoda</taxon>
        <taxon>Chelicerata</taxon>
        <taxon>Arachnida</taxon>
        <taxon>Acari</taxon>
        <taxon>Parasitiformes</taxon>
        <taxon>Ixodida</taxon>
        <taxon>Ixodoidea</taxon>
        <taxon>Ixodidae</taxon>
        <taxon>Hyalomminae</taxon>
        <taxon>Hyalomma</taxon>
    </lineage>
</organism>